<evidence type="ECO:0000313" key="3">
    <source>
        <dbReference type="Proteomes" id="UP000314294"/>
    </source>
</evidence>
<keyword evidence="1" id="KW-0472">Membrane</keyword>
<keyword evidence="1" id="KW-1133">Transmembrane helix</keyword>
<accession>A0A4Z2GHD4</accession>
<evidence type="ECO:0000313" key="2">
    <source>
        <dbReference type="EMBL" id="TNN52174.1"/>
    </source>
</evidence>
<keyword evidence="3" id="KW-1185">Reference proteome</keyword>
<dbReference type="EMBL" id="SRLO01000556">
    <property type="protein sequence ID" value="TNN52174.1"/>
    <property type="molecule type" value="Genomic_DNA"/>
</dbReference>
<protein>
    <submittedName>
        <fullName evidence="2">Uncharacterized protein</fullName>
    </submittedName>
</protein>
<organism evidence="2 3">
    <name type="scientific">Liparis tanakae</name>
    <name type="common">Tanaka's snailfish</name>
    <dbReference type="NCBI Taxonomy" id="230148"/>
    <lineage>
        <taxon>Eukaryota</taxon>
        <taxon>Metazoa</taxon>
        <taxon>Chordata</taxon>
        <taxon>Craniata</taxon>
        <taxon>Vertebrata</taxon>
        <taxon>Euteleostomi</taxon>
        <taxon>Actinopterygii</taxon>
        <taxon>Neopterygii</taxon>
        <taxon>Teleostei</taxon>
        <taxon>Neoteleostei</taxon>
        <taxon>Acanthomorphata</taxon>
        <taxon>Eupercaria</taxon>
        <taxon>Perciformes</taxon>
        <taxon>Cottioidei</taxon>
        <taxon>Cottales</taxon>
        <taxon>Liparidae</taxon>
        <taxon>Liparis</taxon>
    </lineage>
</organism>
<name>A0A4Z2GHD4_9TELE</name>
<proteinExistence type="predicted"/>
<reference evidence="2 3" key="1">
    <citation type="submission" date="2019-03" db="EMBL/GenBank/DDBJ databases">
        <title>First draft genome of Liparis tanakae, snailfish: a comprehensive survey of snailfish specific genes.</title>
        <authorList>
            <person name="Kim W."/>
            <person name="Song I."/>
            <person name="Jeong J.-H."/>
            <person name="Kim D."/>
            <person name="Kim S."/>
            <person name="Ryu S."/>
            <person name="Song J.Y."/>
            <person name="Lee S.K."/>
        </authorList>
    </citation>
    <scope>NUCLEOTIDE SEQUENCE [LARGE SCALE GENOMIC DNA]</scope>
    <source>
        <tissue evidence="2">Muscle</tissue>
    </source>
</reference>
<sequence>MLRRLLDIERLKENRGGRRCVRGHRGSCWGSSFTPGASGLLFVVRILVGSGLLFVVRILVGSGLLFVVRILVGGAPASSATVVVPERRSVTPPVPRELRASAAALWPCTALPRPVNGRRLGALRRGNIEFLALRLFEATMRNFHRVGFGAPCGQKMNCSKHQRTHLILLQQGATVRPRSPGSGLPEVLILDHLHVRDCEVKDQRSKVKGQRWQR</sequence>
<feature type="transmembrane region" description="Helical" evidence="1">
    <location>
        <begin position="54"/>
        <end position="72"/>
    </location>
</feature>
<feature type="transmembrane region" description="Helical" evidence="1">
    <location>
        <begin position="28"/>
        <end position="48"/>
    </location>
</feature>
<evidence type="ECO:0000256" key="1">
    <source>
        <dbReference type="SAM" id="Phobius"/>
    </source>
</evidence>
<dbReference type="Proteomes" id="UP000314294">
    <property type="component" value="Unassembled WGS sequence"/>
</dbReference>
<gene>
    <name evidence="2" type="ORF">EYF80_037604</name>
</gene>
<comment type="caution">
    <text evidence="2">The sequence shown here is derived from an EMBL/GenBank/DDBJ whole genome shotgun (WGS) entry which is preliminary data.</text>
</comment>
<dbReference type="AlphaFoldDB" id="A0A4Z2GHD4"/>
<keyword evidence="1" id="KW-0812">Transmembrane</keyword>